<comment type="caution">
    <text evidence="3">The sequence shown here is derived from an EMBL/GenBank/DDBJ whole genome shotgun (WGS) entry which is preliminary data.</text>
</comment>
<dbReference type="InterPro" id="IPR017853">
    <property type="entry name" value="GH"/>
</dbReference>
<evidence type="ECO:0000313" key="4">
    <source>
        <dbReference type="Proteomes" id="UP001501758"/>
    </source>
</evidence>
<keyword evidence="4" id="KW-1185">Reference proteome</keyword>
<dbReference type="Pfam" id="PF18962">
    <property type="entry name" value="Por_Secre_tail"/>
    <property type="match status" value="1"/>
</dbReference>
<evidence type="ECO:0000313" key="3">
    <source>
        <dbReference type="EMBL" id="GAA0722809.1"/>
    </source>
</evidence>
<keyword evidence="1" id="KW-0732">Signal</keyword>
<protein>
    <recommendedName>
        <fullName evidence="2">Secretion system C-terminal sorting domain-containing protein</fullName>
    </recommendedName>
</protein>
<dbReference type="EMBL" id="BAAAGE010000002">
    <property type="protein sequence ID" value="GAA0722809.1"/>
    <property type="molecule type" value="Genomic_DNA"/>
</dbReference>
<dbReference type="PANTHER" id="PTHR37398:SF3">
    <property type="entry name" value="GLYCOSIDE HYDROLASE FAMILY 5 DOMAIN-CONTAINING PROTEIN"/>
    <property type="match status" value="1"/>
</dbReference>
<reference evidence="3 4" key="1">
    <citation type="journal article" date="2019" name="Int. J. Syst. Evol. Microbiol.">
        <title>The Global Catalogue of Microorganisms (GCM) 10K type strain sequencing project: providing services to taxonomists for standard genome sequencing and annotation.</title>
        <authorList>
            <consortium name="The Broad Institute Genomics Platform"/>
            <consortium name="The Broad Institute Genome Sequencing Center for Infectious Disease"/>
            <person name="Wu L."/>
            <person name="Ma J."/>
        </authorList>
    </citation>
    <scope>NUCLEOTIDE SEQUENCE [LARGE SCALE GENOMIC DNA]</scope>
    <source>
        <strain evidence="3 4">JCM 15974</strain>
    </source>
</reference>
<evidence type="ECO:0000259" key="2">
    <source>
        <dbReference type="Pfam" id="PF18962"/>
    </source>
</evidence>
<name>A0ABN1IWF8_9FLAO</name>
<organism evidence="3 4">
    <name type="scientific">Aquimarina litoralis</name>
    <dbReference type="NCBI Taxonomy" id="584605"/>
    <lineage>
        <taxon>Bacteria</taxon>
        <taxon>Pseudomonadati</taxon>
        <taxon>Bacteroidota</taxon>
        <taxon>Flavobacteriia</taxon>
        <taxon>Flavobacteriales</taxon>
        <taxon>Flavobacteriaceae</taxon>
        <taxon>Aquimarina</taxon>
    </lineage>
</organism>
<accession>A0ABN1IWF8</accession>
<dbReference type="NCBIfam" id="TIGR04183">
    <property type="entry name" value="Por_Secre_tail"/>
    <property type="match status" value="1"/>
</dbReference>
<dbReference type="InterPro" id="IPR026444">
    <property type="entry name" value="Secre_tail"/>
</dbReference>
<gene>
    <name evidence="3" type="ORF">GCM10009430_25580</name>
</gene>
<dbReference type="SUPFAM" id="SSF51445">
    <property type="entry name" value="(Trans)glycosidases"/>
    <property type="match status" value="1"/>
</dbReference>
<sequence length="480" mass="54552">MKTIIKLMVTLFVCQLSAQRSKKPWHNHENYKEDVIKAIKQSPEILNPKEFFDFPEESTTIISSNSQQQSDANVSEFVNGINIAWVSFGRDIGVDPEYGTEYHPDLDTFSLVMDKVVNAGGNVLRWWYHTNGSTNPVYDMDQKVTNNPAFFHEDVIKILDLAASKELQIQICLWSFDMLKDQWNVDAVANKKVLTEDENMEAYLTNALIPLVQAVGDHPGLYAWEIFNEAEGMTTEFGSHWPGFIEKVSIVDIQKFINKASAAIRRVEPNVMITNGALGFLTNVDDIDLGYQNYYTDQKLAEIGGESEGYLDFYNIHYYNWAGENGSPFHNFYDVQKIDKKAVIAEYYPDNTFGIEAEYLGVVLKENEWHGSLVWSWTDRPWNTMEPIMINIESNILSVSDIAPLDSSKVILTPNPVDNLVTIHGITKRTLVQISDITGKTVFKTILNSSFQNVIDLGGLQEGMYHVTLNDTMVKRILKK</sequence>
<dbReference type="RefSeq" id="WP_343912695.1">
    <property type="nucleotide sequence ID" value="NZ_BAAAGE010000002.1"/>
</dbReference>
<proteinExistence type="predicted"/>
<dbReference type="Gene3D" id="3.20.20.80">
    <property type="entry name" value="Glycosidases"/>
    <property type="match status" value="1"/>
</dbReference>
<evidence type="ECO:0000256" key="1">
    <source>
        <dbReference type="ARBA" id="ARBA00022729"/>
    </source>
</evidence>
<dbReference type="PANTHER" id="PTHR37398">
    <property type="entry name" value="ENDO-BETA-1,4-MANNANASE"/>
    <property type="match status" value="1"/>
</dbReference>
<dbReference type="Proteomes" id="UP001501758">
    <property type="component" value="Unassembled WGS sequence"/>
</dbReference>
<feature type="domain" description="Secretion system C-terminal sorting" evidence="2">
    <location>
        <begin position="414"/>
        <end position="475"/>
    </location>
</feature>